<evidence type="ECO:0000256" key="1">
    <source>
        <dbReference type="ARBA" id="ARBA00004613"/>
    </source>
</evidence>
<organism evidence="3 4">
    <name type="scientific">Podarcis muralis</name>
    <name type="common">Wall lizard</name>
    <name type="synonym">Lacerta muralis</name>
    <dbReference type="NCBI Taxonomy" id="64176"/>
    <lineage>
        <taxon>Eukaryota</taxon>
        <taxon>Metazoa</taxon>
        <taxon>Chordata</taxon>
        <taxon>Craniata</taxon>
        <taxon>Vertebrata</taxon>
        <taxon>Euteleostomi</taxon>
        <taxon>Lepidosauria</taxon>
        <taxon>Squamata</taxon>
        <taxon>Bifurcata</taxon>
        <taxon>Unidentata</taxon>
        <taxon>Episquamata</taxon>
        <taxon>Laterata</taxon>
        <taxon>Lacertibaenia</taxon>
        <taxon>Lacertidae</taxon>
        <taxon>Podarcis</taxon>
    </lineage>
</organism>
<name>A0A670JBM4_PODMU</name>
<dbReference type="InterPro" id="IPR016186">
    <property type="entry name" value="C-type_lectin-like/link_sf"/>
</dbReference>
<dbReference type="Ensembl" id="ENSPMRT00000023012.1">
    <property type="protein sequence ID" value="ENSPMRP00000021681.1"/>
    <property type="gene ID" value="ENSPMRG00000014078.1"/>
</dbReference>
<reference evidence="3" key="3">
    <citation type="submission" date="2025-09" db="UniProtKB">
        <authorList>
            <consortium name="Ensembl"/>
        </authorList>
    </citation>
    <scope>IDENTIFICATION</scope>
</reference>
<dbReference type="Proteomes" id="UP000472272">
    <property type="component" value="Chromosome 10"/>
</dbReference>
<accession>A0A670JBM4</accession>
<keyword evidence="2" id="KW-0964">Secreted</keyword>
<dbReference type="GO" id="GO:0005576">
    <property type="term" value="C:extracellular region"/>
    <property type="evidence" value="ECO:0007669"/>
    <property type="project" value="UniProtKB-SubCell"/>
</dbReference>
<dbReference type="AlphaFoldDB" id="A0A670JBM4"/>
<sequence length="99" mass="10896">MLHFSPCSIALLGGVCDLSCYPSEKNCVVFTRRPSADCQMFGQKSHLASILSEEEHRRIASAITGAYEIKGPVWIGLFRKKKARKVSKGGKLSFSFASQ</sequence>
<dbReference type="InterPro" id="IPR016187">
    <property type="entry name" value="CTDL_fold"/>
</dbReference>
<reference evidence="3" key="2">
    <citation type="submission" date="2025-08" db="UniProtKB">
        <authorList>
            <consortium name="Ensembl"/>
        </authorList>
    </citation>
    <scope>IDENTIFICATION</scope>
</reference>
<reference evidence="3 4" key="1">
    <citation type="journal article" date="2019" name="Proc. Natl. Acad. Sci. U.S.A.">
        <title>Regulatory changes in pterin and carotenoid genes underlie balanced color polymorphisms in the wall lizard.</title>
        <authorList>
            <person name="Andrade P."/>
            <person name="Pinho C."/>
            <person name="Perez I de Lanuza G."/>
            <person name="Afonso S."/>
            <person name="Brejcha J."/>
            <person name="Rubin C.J."/>
            <person name="Wallerman O."/>
            <person name="Pereira P."/>
            <person name="Sabatino S.J."/>
            <person name="Bellati A."/>
            <person name="Pellitteri-Rosa D."/>
            <person name="Bosakova Z."/>
            <person name="Bunikis I."/>
            <person name="Carretero M.A."/>
            <person name="Feiner N."/>
            <person name="Marsik P."/>
            <person name="Pauperio F."/>
            <person name="Salvi D."/>
            <person name="Soler L."/>
            <person name="While G.M."/>
            <person name="Uller T."/>
            <person name="Font E."/>
            <person name="Andersson L."/>
            <person name="Carneiro M."/>
        </authorList>
    </citation>
    <scope>NUCLEOTIDE SEQUENCE</scope>
</reference>
<comment type="subcellular location">
    <subcellularLocation>
        <location evidence="1">Secreted</location>
    </subcellularLocation>
</comment>
<evidence type="ECO:0000256" key="2">
    <source>
        <dbReference type="ARBA" id="ARBA00022525"/>
    </source>
</evidence>
<dbReference type="Gene3D" id="3.10.100.10">
    <property type="entry name" value="Mannose-Binding Protein A, subunit A"/>
    <property type="match status" value="1"/>
</dbReference>
<dbReference type="SUPFAM" id="SSF56436">
    <property type="entry name" value="C-type lectin-like"/>
    <property type="match status" value="1"/>
</dbReference>
<proteinExistence type="predicted"/>
<keyword evidence="4" id="KW-1185">Reference proteome</keyword>
<evidence type="ECO:0000313" key="3">
    <source>
        <dbReference type="Ensembl" id="ENSPMRP00000021681.1"/>
    </source>
</evidence>
<evidence type="ECO:0000313" key="4">
    <source>
        <dbReference type="Proteomes" id="UP000472272"/>
    </source>
</evidence>
<protein>
    <submittedName>
        <fullName evidence="3">Uncharacterized protein</fullName>
    </submittedName>
</protein>